<dbReference type="OrthoDB" id="9805628at2"/>
<dbReference type="PANTHER" id="PTHR42743">
    <property type="entry name" value="AMINO-ACID AMINOTRANSFERASE"/>
    <property type="match status" value="1"/>
</dbReference>
<dbReference type="SUPFAM" id="SSF56752">
    <property type="entry name" value="D-aminoacid aminotransferase-like PLP-dependent enzymes"/>
    <property type="match status" value="1"/>
</dbReference>
<accession>A0A2T0KKX9</accession>
<comment type="similarity">
    <text evidence="1">Belongs to the class-IV pyridoxal-phosphate-dependent aminotransferase family.</text>
</comment>
<dbReference type="Gene3D" id="3.30.470.10">
    <property type="match status" value="1"/>
</dbReference>
<evidence type="ECO:0000313" key="3">
    <source>
        <dbReference type="Proteomes" id="UP000239415"/>
    </source>
</evidence>
<keyword evidence="3" id="KW-1185">Reference proteome</keyword>
<dbReference type="RefSeq" id="WP_106315815.1">
    <property type="nucleotide sequence ID" value="NZ_BOMO01000016.1"/>
</dbReference>
<organism evidence="2 3">
    <name type="scientific">Actinoplanes italicus</name>
    <dbReference type="NCBI Taxonomy" id="113567"/>
    <lineage>
        <taxon>Bacteria</taxon>
        <taxon>Bacillati</taxon>
        <taxon>Actinomycetota</taxon>
        <taxon>Actinomycetes</taxon>
        <taxon>Micromonosporales</taxon>
        <taxon>Micromonosporaceae</taxon>
        <taxon>Actinoplanes</taxon>
    </lineage>
</organism>
<dbReference type="InterPro" id="IPR001544">
    <property type="entry name" value="Aminotrans_IV"/>
</dbReference>
<dbReference type="PANTHER" id="PTHR42743:SF11">
    <property type="entry name" value="AMINODEOXYCHORISMATE LYASE"/>
    <property type="match status" value="1"/>
</dbReference>
<evidence type="ECO:0000313" key="2">
    <source>
        <dbReference type="EMBL" id="PRX24286.1"/>
    </source>
</evidence>
<keyword evidence="2" id="KW-0456">Lyase</keyword>
<dbReference type="InterPro" id="IPR043131">
    <property type="entry name" value="BCAT-like_N"/>
</dbReference>
<dbReference type="Pfam" id="PF01063">
    <property type="entry name" value="Aminotran_4"/>
    <property type="match status" value="1"/>
</dbReference>
<reference evidence="2 3" key="1">
    <citation type="submission" date="2018-03" db="EMBL/GenBank/DDBJ databases">
        <title>Genomic Encyclopedia of Archaeal and Bacterial Type Strains, Phase II (KMG-II): from individual species to whole genera.</title>
        <authorList>
            <person name="Goeker M."/>
        </authorList>
    </citation>
    <scope>NUCLEOTIDE SEQUENCE [LARGE SCALE GENOMIC DNA]</scope>
    <source>
        <strain evidence="2 3">DSM 43146</strain>
    </source>
</reference>
<dbReference type="Proteomes" id="UP000239415">
    <property type="component" value="Unassembled WGS sequence"/>
</dbReference>
<gene>
    <name evidence="2" type="ORF">CLV67_10261</name>
</gene>
<dbReference type="GO" id="GO:0046394">
    <property type="term" value="P:carboxylic acid biosynthetic process"/>
    <property type="evidence" value="ECO:0007669"/>
    <property type="project" value="UniProtKB-ARBA"/>
</dbReference>
<dbReference type="AlphaFoldDB" id="A0A2T0KKX9"/>
<dbReference type="InterPro" id="IPR036038">
    <property type="entry name" value="Aminotransferase-like"/>
</dbReference>
<dbReference type="InterPro" id="IPR050571">
    <property type="entry name" value="Class-IV_PLP-Dep_Aminotrnsfr"/>
</dbReference>
<protein>
    <submittedName>
        <fullName evidence="2">4-amino-4-deoxychorismate lyase</fullName>
    </submittedName>
</protein>
<dbReference type="GO" id="GO:0016829">
    <property type="term" value="F:lyase activity"/>
    <property type="evidence" value="ECO:0007669"/>
    <property type="project" value="UniProtKB-KW"/>
</dbReference>
<evidence type="ECO:0000256" key="1">
    <source>
        <dbReference type="ARBA" id="ARBA00009320"/>
    </source>
</evidence>
<dbReference type="GO" id="GO:0005829">
    <property type="term" value="C:cytosol"/>
    <property type="evidence" value="ECO:0007669"/>
    <property type="project" value="TreeGrafter"/>
</dbReference>
<sequence>MNDRILVAPGDLLGDGVFETVHLRPSGPWLLDEHLARLSRSAAILDLPAPPLPPLTDLPESGAMRIIYTRNVLDVSVGPIPAQVLRERRDGVRVLSADQGISVRRRPPWSITAAKSLSYGENFSARRWAVRQGADDLVWLSTEGYVLEAPTASVVWLTGNELCTVPPAEAGILSGITAAHLLSLAPSVGLAPVERMITLDELASADAIWLASSLRGLAEVIELDGAPRPRSPWTSRLLALLGFFAIL</sequence>
<dbReference type="EMBL" id="PVMZ01000002">
    <property type="protein sequence ID" value="PRX24286.1"/>
    <property type="molecule type" value="Genomic_DNA"/>
</dbReference>
<comment type="caution">
    <text evidence="2">The sequence shown here is derived from an EMBL/GenBank/DDBJ whole genome shotgun (WGS) entry which is preliminary data.</text>
</comment>
<dbReference type="Gene3D" id="3.20.10.10">
    <property type="entry name" value="D-amino Acid Aminotransferase, subunit A, domain 2"/>
    <property type="match status" value="1"/>
</dbReference>
<proteinExistence type="inferred from homology"/>
<dbReference type="InterPro" id="IPR043132">
    <property type="entry name" value="BCAT-like_C"/>
</dbReference>
<name>A0A2T0KKX9_9ACTN</name>